<organism evidence="10">
    <name type="scientific">Rhodothermus marinus</name>
    <name type="common">Rhodothermus obamensis</name>
    <dbReference type="NCBI Taxonomy" id="29549"/>
    <lineage>
        <taxon>Bacteria</taxon>
        <taxon>Pseudomonadati</taxon>
        <taxon>Rhodothermota</taxon>
        <taxon>Rhodothermia</taxon>
        <taxon>Rhodothermales</taxon>
        <taxon>Rhodothermaceae</taxon>
        <taxon>Rhodothermus</taxon>
    </lineage>
</organism>
<keyword evidence="6" id="KW-0862">Zinc</keyword>
<evidence type="ECO:0000256" key="1">
    <source>
        <dbReference type="ARBA" id="ARBA00009388"/>
    </source>
</evidence>
<protein>
    <submittedName>
        <fullName evidence="10">PKD domain-containing protein</fullName>
    </submittedName>
</protein>
<dbReference type="InterPro" id="IPR011048">
    <property type="entry name" value="Haem_d1_sf"/>
</dbReference>
<dbReference type="SUPFAM" id="SSF49299">
    <property type="entry name" value="PKD domain"/>
    <property type="match status" value="1"/>
</dbReference>
<feature type="active site" evidence="8">
    <location>
        <position position="471"/>
    </location>
</feature>
<dbReference type="AlphaFoldDB" id="A0A7V2B1F5"/>
<dbReference type="EMBL" id="DSGB01000005">
    <property type="protein sequence ID" value="HER96475.1"/>
    <property type="molecule type" value="Genomic_DNA"/>
</dbReference>
<dbReference type="InterPro" id="IPR000601">
    <property type="entry name" value="PKD_dom"/>
</dbReference>
<dbReference type="Pfam" id="PF07504">
    <property type="entry name" value="FTP"/>
    <property type="match status" value="1"/>
</dbReference>
<evidence type="ECO:0000256" key="7">
    <source>
        <dbReference type="ARBA" id="ARBA00023049"/>
    </source>
</evidence>
<dbReference type="PRINTS" id="PR00730">
    <property type="entry name" value="THERMOLYSIN"/>
</dbReference>
<feature type="domain" description="PKD" evidence="9">
    <location>
        <begin position="972"/>
        <end position="1060"/>
    </location>
</feature>
<dbReference type="Gene3D" id="3.10.450.490">
    <property type="match status" value="1"/>
</dbReference>
<comment type="similarity">
    <text evidence="1">Belongs to the peptidase M4 family.</text>
</comment>
<dbReference type="PROSITE" id="PS50093">
    <property type="entry name" value="PKD"/>
    <property type="match status" value="1"/>
</dbReference>
<accession>A0A7V2B1F5</accession>
<dbReference type="GO" id="GO:0004222">
    <property type="term" value="F:metalloendopeptidase activity"/>
    <property type="evidence" value="ECO:0007669"/>
    <property type="project" value="InterPro"/>
</dbReference>
<sequence length="1153" mass="128020">MKRIFRWLFLAGVFFIMLPLQAQPLKQEKRPLPPLPQRLDFPLIRTPQELQHVLRPSQGSLLRYGRPVGKLSLKTLPAKKSPRLQTLEGPKLYRAPNGTVRWMLGKLEQIAGKRPQDAALQVADFLHRHRWLLRLEDPKAELKLQEISQDALGYTHLRFAQHYRGYPIWASELRVHLDASGQIYALNGAYEPTPTGLSELTPHLKATEAYAQAAHDLRQKGRWRAPSPALREALKLDEAEPQLVLFRHNELGWRLAYEVDIRPNWLERYTYLIDAQTGTILHSFATHCTLKPLEAHTLPDEPKITVAAPFALQGSFVDAQAQDVLGNSRTLRVYHDPASGYYMIWDLPSLDLSASRLPREPKGGAVVLNAQNQDLSSNTNLTQVSSPNNTWTDPVAVSAHWNHYLAFTFFRTHFNRNAIDGQGGTLLSVVHVTDRGQPMDNAFWNGRVMAYGDGNRDFLPLAGNPDVGVHEMAHGVIEHTANLVYQFQPGALNESFADVFAVLATGDFLLGEGIVRPETGKQALRDLKNPNGDHVLGRQPAHMSAYLNLDISQDNGGVHINSGIPNRAASIIIEQIGPEKAGQIYYRALSQYLTRNSQFGDLRQAIEQSTRDLYGEGAELQTVRQAFDAVGITLDVGQGGNPGNDLPAPQVQTSLIFFVLWDPFGYQYAGEIGVLDLTQPQNPQLALIDAVQARFTELENGALDVAQLSGTRDGRSLWFVDANGQLTAIDLTSGQIYSFDFYLREPGDLWNASISPDGSVAAIVSAYENDPTLYFWNGEQVFQLPLEPTSTMYVKVKTIAFPDVVNWSPNPALPRIVFDALNRMQLGGQPMSYWSAYEVDFAQNFEIYSLIPAQNPQISIGNPMYFPTNPDVIAFNVVIGDTADVVLLDYEQKRLLALGFPERTGGQVIDPLRPCFSPDGRLLMVTSPSKGWLVFDDTQQLGFIDISQIFGGVPFNAVWLGQLGQDRQNRPPVAVLRADSTVGLAPLTVTFDASASSDPDGDSLTFRWEFGNGATGSGQRTTHTFQSPGSYTVRLYVVDPWGAVGRDSVTIEVRQTLSDAAPWPALPEQLTLKAWYPHPVRQSLTLQIGVPQAGTLWIQIYDVLGQEVWNQTLEAARGWQQVVLSLPKLAAGAYQLVLRQASHQLKRTVIIAP</sequence>
<dbReference type="InterPro" id="IPR013856">
    <property type="entry name" value="Peptidase_M4_domain"/>
</dbReference>
<name>A0A7V2B1F5_RHOMR</name>
<dbReference type="GO" id="GO:0046872">
    <property type="term" value="F:metal ion binding"/>
    <property type="evidence" value="ECO:0007669"/>
    <property type="project" value="UniProtKB-KW"/>
</dbReference>
<keyword evidence="4" id="KW-0732">Signal</keyword>
<keyword evidence="2" id="KW-0645">Protease</keyword>
<dbReference type="Pfam" id="PF18911">
    <property type="entry name" value="PKD_4"/>
    <property type="match status" value="1"/>
</dbReference>
<evidence type="ECO:0000256" key="5">
    <source>
        <dbReference type="ARBA" id="ARBA00022801"/>
    </source>
</evidence>
<gene>
    <name evidence="10" type="ORF">ENO59_08165</name>
</gene>
<dbReference type="InterPro" id="IPR035986">
    <property type="entry name" value="PKD_dom_sf"/>
</dbReference>
<dbReference type="Pfam" id="PF01447">
    <property type="entry name" value="Peptidase_M4"/>
    <property type="match status" value="1"/>
</dbReference>
<dbReference type="InterPro" id="IPR013783">
    <property type="entry name" value="Ig-like_fold"/>
</dbReference>
<dbReference type="SMART" id="SM00089">
    <property type="entry name" value="PKD"/>
    <property type="match status" value="1"/>
</dbReference>
<dbReference type="Gene3D" id="1.10.390.10">
    <property type="entry name" value="Neutral Protease Domain 2"/>
    <property type="match status" value="1"/>
</dbReference>
<dbReference type="SUPFAM" id="SSF51004">
    <property type="entry name" value="C-terminal (heme d1) domain of cytochrome cd1-nitrite reductase"/>
    <property type="match status" value="1"/>
</dbReference>
<evidence type="ECO:0000259" key="9">
    <source>
        <dbReference type="PROSITE" id="PS50093"/>
    </source>
</evidence>
<reference evidence="10" key="1">
    <citation type="journal article" date="2020" name="mSystems">
        <title>Genome- and Community-Level Interaction Insights into Carbon Utilization and Element Cycling Functions of Hydrothermarchaeota in Hydrothermal Sediment.</title>
        <authorList>
            <person name="Zhou Z."/>
            <person name="Liu Y."/>
            <person name="Xu W."/>
            <person name="Pan J."/>
            <person name="Luo Z.H."/>
            <person name="Li M."/>
        </authorList>
    </citation>
    <scope>NUCLEOTIDE SEQUENCE [LARGE SCALE GENOMIC DNA]</scope>
    <source>
        <strain evidence="10">SpSt-143</strain>
    </source>
</reference>
<dbReference type="InterPro" id="IPR026444">
    <property type="entry name" value="Secre_tail"/>
</dbReference>
<evidence type="ECO:0000256" key="2">
    <source>
        <dbReference type="ARBA" id="ARBA00022670"/>
    </source>
</evidence>
<keyword evidence="7" id="KW-0482">Metalloprotease</keyword>
<keyword evidence="5" id="KW-0378">Hydrolase</keyword>
<evidence type="ECO:0000256" key="8">
    <source>
        <dbReference type="PIRSR" id="PIRSR623612-1"/>
    </source>
</evidence>
<dbReference type="InterPro" id="IPR001570">
    <property type="entry name" value="Peptidase_M4_C_domain"/>
</dbReference>
<dbReference type="InterPro" id="IPR011096">
    <property type="entry name" value="FTP_domain"/>
</dbReference>
<dbReference type="PANTHER" id="PTHR33794:SF1">
    <property type="entry name" value="BACILLOLYSIN"/>
    <property type="match status" value="1"/>
</dbReference>
<dbReference type="CDD" id="cd00146">
    <property type="entry name" value="PKD"/>
    <property type="match status" value="1"/>
</dbReference>
<feature type="active site" description="Proton donor" evidence="8">
    <location>
        <position position="559"/>
    </location>
</feature>
<dbReference type="InterPro" id="IPR027268">
    <property type="entry name" value="Peptidase_M4/M1_CTD_sf"/>
</dbReference>
<evidence type="ECO:0000313" key="10">
    <source>
        <dbReference type="EMBL" id="HER96475.1"/>
    </source>
</evidence>
<dbReference type="GO" id="GO:0006508">
    <property type="term" value="P:proteolysis"/>
    <property type="evidence" value="ECO:0007669"/>
    <property type="project" value="UniProtKB-KW"/>
</dbReference>
<evidence type="ECO:0000256" key="4">
    <source>
        <dbReference type="ARBA" id="ARBA00022729"/>
    </source>
</evidence>
<dbReference type="InterPro" id="IPR022409">
    <property type="entry name" value="PKD/Chitinase_dom"/>
</dbReference>
<dbReference type="Pfam" id="PF02868">
    <property type="entry name" value="Peptidase_M4_C"/>
    <property type="match status" value="1"/>
</dbReference>
<dbReference type="SUPFAM" id="SSF55486">
    <property type="entry name" value="Metalloproteases ('zincins'), catalytic domain"/>
    <property type="match status" value="1"/>
</dbReference>
<dbReference type="Gene3D" id="2.60.40.10">
    <property type="entry name" value="Immunoglobulins"/>
    <property type="match status" value="1"/>
</dbReference>
<dbReference type="InterPro" id="IPR050728">
    <property type="entry name" value="Zinc_Metalloprotease_M4"/>
</dbReference>
<dbReference type="PANTHER" id="PTHR33794">
    <property type="entry name" value="BACILLOLYSIN"/>
    <property type="match status" value="1"/>
</dbReference>
<keyword evidence="3" id="KW-0479">Metal-binding</keyword>
<dbReference type="NCBIfam" id="TIGR04183">
    <property type="entry name" value="Por_Secre_tail"/>
    <property type="match status" value="1"/>
</dbReference>
<evidence type="ECO:0000256" key="6">
    <source>
        <dbReference type="ARBA" id="ARBA00022833"/>
    </source>
</evidence>
<dbReference type="Gene3D" id="3.10.170.10">
    <property type="match status" value="1"/>
</dbReference>
<evidence type="ECO:0000256" key="3">
    <source>
        <dbReference type="ARBA" id="ARBA00022723"/>
    </source>
</evidence>
<dbReference type="InterPro" id="IPR023612">
    <property type="entry name" value="Peptidase_M4"/>
</dbReference>
<proteinExistence type="inferred from homology"/>
<dbReference type="CDD" id="cd09597">
    <property type="entry name" value="M4_TLP"/>
    <property type="match status" value="1"/>
</dbReference>
<comment type="caution">
    <text evidence="10">The sequence shown here is derived from an EMBL/GenBank/DDBJ whole genome shotgun (WGS) entry which is preliminary data.</text>
</comment>